<evidence type="ECO:0000313" key="5">
    <source>
        <dbReference type="EMBL" id="SOE01538.1"/>
    </source>
</evidence>
<feature type="region of interest" description="Disordered" evidence="1">
    <location>
        <begin position="14"/>
        <end position="46"/>
    </location>
</feature>
<evidence type="ECO:0000256" key="2">
    <source>
        <dbReference type="SAM" id="Phobius"/>
    </source>
</evidence>
<feature type="domain" description="FecR N-terminal" evidence="4">
    <location>
        <begin position="49"/>
        <end position="89"/>
    </location>
</feature>
<feature type="compositionally biased region" description="Low complexity" evidence="1">
    <location>
        <begin position="14"/>
        <end position="28"/>
    </location>
</feature>
<name>A0A286H178_9PROT</name>
<organism evidence="5 6">
    <name type="scientific">Caenispirillum bisanense</name>
    <dbReference type="NCBI Taxonomy" id="414052"/>
    <lineage>
        <taxon>Bacteria</taxon>
        <taxon>Pseudomonadati</taxon>
        <taxon>Pseudomonadota</taxon>
        <taxon>Alphaproteobacteria</taxon>
        <taxon>Rhodospirillales</taxon>
        <taxon>Novispirillaceae</taxon>
        <taxon>Caenispirillum</taxon>
    </lineage>
</organism>
<dbReference type="Pfam" id="PF16220">
    <property type="entry name" value="DUF4880"/>
    <property type="match status" value="1"/>
</dbReference>
<dbReference type="InterPro" id="IPR032623">
    <property type="entry name" value="FecR_N"/>
</dbReference>
<evidence type="ECO:0000256" key="1">
    <source>
        <dbReference type="SAM" id="MobiDB-lite"/>
    </source>
</evidence>
<evidence type="ECO:0000313" key="6">
    <source>
        <dbReference type="Proteomes" id="UP000219621"/>
    </source>
</evidence>
<accession>A0A286H178</accession>
<proteinExistence type="predicted"/>
<evidence type="ECO:0000259" key="3">
    <source>
        <dbReference type="Pfam" id="PF04773"/>
    </source>
</evidence>
<dbReference type="EMBL" id="OCNJ01000019">
    <property type="protein sequence ID" value="SOE01538.1"/>
    <property type="molecule type" value="Genomic_DNA"/>
</dbReference>
<keyword evidence="2" id="KW-0812">Transmembrane</keyword>
<dbReference type="Gene3D" id="2.60.120.1440">
    <property type="match status" value="1"/>
</dbReference>
<dbReference type="PANTHER" id="PTHR30273">
    <property type="entry name" value="PERIPLASMIC SIGNAL SENSOR AND SIGMA FACTOR ACTIVATOR FECR-RELATED"/>
    <property type="match status" value="1"/>
</dbReference>
<feature type="transmembrane region" description="Helical" evidence="2">
    <location>
        <begin position="128"/>
        <end position="150"/>
    </location>
</feature>
<dbReference type="PIRSF" id="PIRSF018266">
    <property type="entry name" value="FecR"/>
    <property type="match status" value="1"/>
</dbReference>
<keyword evidence="2" id="KW-1133">Transmembrane helix</keyword>
<dbReference type="InterPro" id="IPR012373">
    <property type="entry name" value="Ferrdict_sens_TM"/>
</dbReference>
<protein>
    <submittedName>
        <fullName evidence="5">FecR family protein</fullName>
    </submittedName>
</protein>
<gene>
    <name evidence="5" type="ORF">SAMN05421508_11924</name>
</gene>
<dbReference type="AlphaFoldDB" id="A0A286H178"/>
<dbReference type="Proteomes" id="UP000219621">
    <property type="component" value="Unassembled WGS sequence"/>
</dbReference>
<feature type="domain" description="FecR protein" evidence="3">
    <location>
        <begin position="153"/>
        <end position="245"/>
    </location>
</feature>
<dbReference type="GO" id="GO:0016989">
    <property type="term" value="F:sigma factor antagonist activity"/>
    <property type="evidence" value="ECO:0007669"/>
    <property type="project" value="TreeGrafter"/>
</dbReference>
<keyword evidence="2" id="KW-0472">Membrane</keyword>
<dbReference type="RefSeq" id="WP_097281673.1">
    <property type="nucleotide sequence ID" value="NZ_OCNJ01000019.1"/>
</dbReference>
<dbReference type="OrthoDB" id="1098280at2"/>
<dbReference type="PANTHER" id="PTHR30273:SF2">
    <property type="entry name" value="PROTEIN FECR"/>
    <property type="match status" value="1"/>
</dbReference>
<sequence>MPWITAGTGCAVPDAAMTAAPDTPAPRANRGHRTMTEDSTPPAAPPASAEEWLVLLQDRPDDAALHAAHRRWLVADPANADAWREAQRVWALLGDPEGAAVVTRAAAAADPLYHRPVTVPPRRRPRMAAAVAALAACVVSVILFGGGSLAPADVATGVGETRRILLADGSTAVLAPQTALDVAVDAAERNVILRRGTAFFEVKPDPARPFTVGAGAVRTTVLGTAFEVGRDGEAVRVAVEHGRVRVDAAGGAAAAVTLLAGQAVRVDTAGIGAAETLPPALVATWRGGLLAVRDEPVGAVIDQLAPYFGGWIVVADETLAQQTVTGLYDLSDPAAAVAAVAAAHGAAVYRISPWLLVLRGGGADG</sequence>
<dbReference type="Pfam" id="PF04773">
    <property type="entry name" value="FecR"/>
    <property type="match status" value="1"/>
</dbReference>
<keyword evidence="6" id="KW-1185">Reference proteome</keyword>
<dbReference type="InterPro" id="IPR006860">
    <property type="entry name" value="FecR"/>
</dbReference>
<evidence type="ECO:0000259" key="4">
    <source>
        <dbReference type="Pfam" id="PF16220"/>
    </source>
</evidence>
<reference evidence="6" key="1">
    <citation type="submission" date="2017-09" db="EMBL/GenBank/DDBJ databases">
        <authorList>
            <person name="Varghese N."/>
            <person name="Submissions S."/>
        </authorList>
    </citation>
    <scope>NUCLEOTIDE SEQUENCE [LARGE SCALE GENOMIC DNA]</scope>
    <source>
        <strain evidence="6">USBA 140</strain>
    </source>
</reference>